<reference evidence="6 7" key="1">
    <citation type="submission" date="2021-03" db="EMBL/GenBank/DDBJ databases">
        <authorList>
            <person name="King G.J."/>
            <person name="Bancroft I."/>
            <person name="Baten A."/>
            <person name="Bloomfield J."/>
            <person name="Borpatragohain P."/>
            <person name="He Z."/>
            <person name="Irish N."/>
            <person name="Irwin J."/>
            <person name="Liu K."/>
            <person name="Mauleon R.P."/>
            <person name="Moore J."/>
            <person name="Morris R."/>
            <person name="Ostergaard L."/>
            <person name="Wang B."/>
            <person name="Wells R."/>
        </authorList>
    </citation>
    <scope>NUCLEOTIDE SEQUENCE [LARGE SCALE GENOMIC DNA]</scope>
    <source>
        <strain evidence="6">R-o-18</strain>
        <tissue evidence="6">Leaf</tissue>
    </source>
</reference>
<dbReference type="InterPro" id="IPR027417">
    <property type="entry name" value="P-loop_NTPase"/>
</dbReference>
<evidence type="ECO:0000256" key="2">
    <source>
        <dbReference type="ARBA" id="ARBA00023134"/>
    </source>
</evidence>
<dbReference type="InterPro" id="IPR050100">
    <property type="entry name" value="TRAFAC_GTPase_members"/>
</dbReference>
<evidence type="ECO:0000313" key="7">
    <source>
        <dbReference type="Proteomes" id="UP000823674"/>
    </source>
</evidence>
<proteinExistence type="predicted"/>
<dbReference type="Gene3D" id="3.40.50.300">
    <property type="entry name" value="P-loop containing nucleotide triphosphate hydrolases"/>
    <property type="match status" value="1"/>
</dbReference>
<keyword evidence="7" id="KW-1185">Reference proteome</keyword>
<dbReference type="EMBL" id="JADBGQ010000003">
    <property type="protein sequence ID" value="KAG5404457.1"/>
    <property type="molecule type" value="Genomic_DNA"/>
</dbReference>
<dbReference type="InterPro" id="IPR000795">
    <property type="entry name" value="T_Tr_GTP-bd_dom"/>
</dbReference>
<gene>
    <name evidence="6" type="primary">A03g503020.1_BraROA</name>
    <name evidence="4" type="synonym">A03g502930.1_BraROA</name>
    <name evidence="5" type="synonym">A03g502990.1_BraROA</name>
    <name evidence="4" type="ORF">IGI04_010543</name>
    <name evidence="5" type="ORF">IGI04_010576</name>
    <name evidence="6" type="ORF">IGI04_010579</name>
</gene>
<protein>
    <recommendedName>
        <fullName evidence="3">Tr-type G domain-containing protein</fullName>
    </recommendedName>
</protein>
<evidence type="ECO:0000259" key="3">
    <source>
        <dbReference type="Pfam" id="PF00009"/>
    </source>
</evidence>
<evidence type="ECO:0000313" key="4">
    <source>
        <dbReference type="EMBL" id="KAG5404424.1"/>
    </source>
</evidence>
<dbReference type="Pfam" id="PF00009">
    <property type="entry name" value="GTP_EFTU"/>
    <property type="match status" value="1"/>
</dbReference>
<organism evidence="6 7">
    <name type="scientific">Brassica rapa subsp. trilocularis</name>
    <dbReference type="NCBI Taxonomy" id="1813537"/>
    <lineage>
        <taxon>Eukaryota</taxon>
        <taxon>Viridiplantae</taxon>
        <taxon>Streptophyta</taxon>
        <taxon>Embryophyta</taxon>
        <taxon>Tracheophyta</taxon>
        <taxon>Spermatophyta</taxon>
        <taxon>Magnoliopsida</taxon>
        <taxon>eudicotyledons</taxon>
        <taxon>Gunneridae</taxon>
        <taxon>Pentapetalae</taxon>
        <taxon>rosids</taxon>
        <taxon>malvids</taxon>
        <taxon>Brassicales</taxon>
        <taxon>Brassicaceae</taxon>
        <taxon>Brassiceae</taxon>
        <taxon>Brassica</taxon>
    </lineage>
</organism>
<evidence type="ECO:0000313" key="5">
    <source>
        <dbReference type="EMBL" id="KAG5404457.1"/>
    </source>
</evidence>
<comment type="caution">
    <text evidence="6">The sequence shown here is derived from an EMBL/GenBank/DDBJ whole genome shotgun (WGS) entry which is preliminary data.</text>
</comment>
<dbReference type="EMBL" id="JADBGQ010000003">
    <property type="protein sequence ID" value="KAG5404460.1"/>
    <property type="molecule type" value="Genomic_DNA"/>
</dbReference>
<keyword evidence="1" id="KW-0547">Nucleotide-binding</keyword>
<evidence type="ECO:0000313" key="6">
    <source>
        <dbReference type="EMBL" id="KAG5404460.1"/>
    </source>
</evidence>
<keyword evidence="2" id="KW-0342">GTP-binding</keyword>
<sequence length="434" mass="48736">MGESLVRKDDLSGDLDGFDDVRADEVYFLQEGDSWIVSATGPGDSWRPYKDWDHATTRLHLRDKVTVQESEPALERAETNSKPLVKVLVMGREYTGKSSIGGQIMCMTGHKTFQEILDCIKETIGYYGISEPYLPSLMDPYKKERGGTTLVGRFEFETTRTSVTMMDGPGAREHLDQMVHASIEADAVVLVVSAVKGEFETGFTTDEGTLEHAELAFSLGVSKIIVVVNQLDDVTERESRYNEIVQKLEGCLQNIGFEGVVFLPLSALYGMNIVKGVGDEFGWWRGPSLFEAIDTIEPQPRALGNPILVDRLIARITINKRSERVVTAEYPAFLCTHRAIVGCEISEIRKIREDPSAAHLKKTTALERFASVPFFGRFALTDEDYIGVLGVGEVLGIPEWRGWWNFHIRREFPANVVQPWGFTYCPSEPLRWEL</sequence>
<dbReference type="SUPFAM" id="SSF52540">
    <property type="entry name" value="P-loop containing nucleoside triphosphate hydrolases"/>
    <property type="match status" value="1"/>
</dbReference>
<accession>A0ABQ7N0L0</accession>
<dbReference type="Proteomes" id="UP000823674">
    <property type="component" value="Chromosome A03"/>
</dbReference>
<dbReference type="EMBL" id="JADBGQ010000003">
    <property type="protein sequence ID" value="KAG5404424.1"/>
    <property type="molecule type" value="Genomic_DNA"/>
</dbReference>
<dbReference type="PANTHER" id="PTHR23115">
    <property type="entry name" value="TRANSLATION FACTOR"/>
    <property type="match status" value="1"/>
</dbReference>
<evidence type="ECO:0000256" key="1">
    <source>
        <dbReference type="ARBA" id="ARBA00022741"/>
    </source>
</evidence>
<name>A0ABQ7N0L0_BRACM</name>
<feature type="domain" description="Tr-type G" evidence="3">
    <location>
        <begin position="83"/>
        <end position="297"/>
    </location>
</feature>